<gene>
    <name evidence="1" type="ORF">COU24_02425</name>
</gene>
<feature type="non-terminal residue" evidence="1">
    <location>
        <position position="1"/>
    </location>
</feature>
<dbReference type="AlphaFoldDB" id="A0A2H0U5H2"/>
<dbReference type="EMBL" id="PFBQ01000044">
    <property type="protein sequence ID" value="PIR80734.1"/>
    <property type="molecule type" value="Genomic_DNA"/>
</dbReference>
<accession>A0A2H0U5H2</accession>
<evidence type="ECO:0000313" key="2">
    <source>
        <dbReference type="Proteomes" id="UP000229128"/>
    </source>
</evidence>
<organism evidence="1 2">
    <name type="scientific">Candidatus Kuenenbacteria bacterium CG10_big_fil_rev_8_21_14_0_10_39_14</name>
    <dbReference type="NCBI Taxonomy" id="1974619"/>
    <lineage>
        <taxon>Bacteria</taxon>
        <taxon>Candidatus Kueneniibacteriota</taxon>
    </lineage>
</organism>
<reference evidence="2" key="1">
    <citation type="submission" date="2017-09" db="EMBL/GenBank/DDBJ databases">
        <title>Depth-based differentiation of microbial function through sediment-hosted aquifers and enrichment of novel symbionts in the deep terrestrial subsurface.</title>
        <authorList>
            <person name="Probst A.J."/>
            <person name="Ladd B."/>
            <person name="Jarett J.K."/>
            <person name="Geller-Mcgrath D.E."/>
            <person name="Sieber C.M.K."/>
            <person name="Emerson J.B."/>
            <person name="Anantharaman K."/>
            <person name="Thomas B.C."/>
            <person name="Malmstrom R."/>
            <person name="Stieglmeier M."/>
            <person name="Klingl A."/>
            <person name="Woyke T."/>
            <person name="Ryan C.M."/>
            <person name="Banfield J.F."/>
        </authorList>
    </citation>
    <scope>NUCLEOTIDE SEQUENCE [LARGE SCALE GENOMIC DNA]</scope>
</reference>
<sequence>KKNLKLSSARLRRIFRISRGLFLAQPFSRKELGEMRSDYFKNRAPNKSNFDVLYKSTQVGVF</sequence>
<evidence type="ECO:0000313" key="1">
    <source>
        <dbReference type="EMBL" id="PIR80734.1"/>
    </source>
</evidence>
<dbReference type="Proteomes" id="UP000229128">
    <property type="component" value="Unassembled WGS sequence"/>
</dbReference>
<proteinExistence type="predicted"/>
<name>A0A2H0U5H2_9BACT</name>
<comment type="caution">
    <text evidence="1">The sequence shown here is derived from an EMBL/GenBank/DDBJ whole genome shotgun (WGS) entry which is preliminary data.</text>
</comment>
<protein>
    <submittedName>
        <fullName evidence="1">Uncharacterized protein</fullName>
    </submittedName>
</protein>